<accession>A0A5S5DMP7</accession>
<keyword evidence="1" id="KW-0732">Signal</keyword>
<name>A0A5S5DMP7_9SPHI</name>
<dbReference type="PIRSF" id="PIRSF028431">
    <property type="entry name" value="UCP028431"/>
    <property type="match status" value="1"/>
</dbReference>
<dbReference type="InterPro" id="IPR016883">
    <property type="entry name" value="UCP028431"/>
</dbReference>
<feature type="signal peptide" evidence="1">
    <location>
        <begin position="1"/>
        <end position="27"/>
    </location>
</feature>
<organism evidence="3 4">
    <name type="scientific">Sphingobacterium allocomposti</name>
    <dbReference type="NCBI Taxonomy" id="415956"/>
    <lineage>
        <taxon>Bacteria</taxon>
        <taxon>Pseudomonadati</taxon>
        <taxon>Bacteroidota</taxon>
        <taxon>Sphingobacteriia</taxon>
        <taxon>Sphingobacteriales</taxon>
        <taxon>Sphingobacteriaceae</taxon>
        <taxon>Sphingobacterium</taxon>
    </lineage>
</organism>
<dbReference type="Proteomes" id="UP000325105">
    <property type="component" value="Unassembled WGS sequence"/>
</dbReference>
<keyword evidence="4" id="KW-1185">Reference proteome</keyword>
<dbReference type="InterPro" id="IPR019282">
    <property type="entry name" value="Glycoamylase-like_cons_dom"/>
</dbReference>
<feature type="chain" id="PRO_5024453776" description="Glycoamylase-like domain-containing protein" evidence="1">
    <location>
        <begin position="28"/>
        <end position="465"/>
    </location>
</feature>
<proteinExistence type="predicted"/>
<feature type="domain" description="Glycoamylase-like" evidence="2">
    <location>
        <begin position="226"/>
        <end position="446"/>
    </location>
</feature>
<evidence type="ECO:0000313" key="4">
    <source>
        <dbReference type="Proteomes" id="UP000325105"/>
    </source>
</evidence>
<evidence type="ECO:0000256" key="1">
    <source>
        <dbReference type="SAM" id="SignalP"/>
    </source>
</evidence>
<reference evidence="3 4" key="1">
    <citation type="submission" date="2019-07" db="EMBL/GenBank/DDBJ databases">
        <title>Genomic Encyclopedia of Archaeal and Bacterial Type Strains, Phase II (KMG-II): from individual species to whole genera.</title>
        <authorList>
            <person name="Goeker M."/>
        </authorList>
    </citation>
    <scope>NUCLEOTIDE SEQUENCE [LARGE SCALE GENOMIC DNA]</scope>
    <source>
        <strain evidence="3 4">DSM 18850</strain>
    </source>
</reference>
<dbReference type="EMBL" id="VNHX01000005">
    <property type="protein sequence ID" value="TYP96668.1"/>
    <property type="molecule type" value="Genomic_DNA"/>
</dbReference>
<evidence type="ECO:0000313" key="3">
    <source>
        <dbReference type="EMBL" id="TYP96668.1"/>
    </source>
</evidence>
<comment type="caution">
    <text evidence="3">The sequence shown here is derived from an EMBL/GenBank/DDBJ whole genome shotgun (WGS) entry which is preliminary data.</text>
</comment>
<gene>
    <name evidence="3" type="ORF">BC792_105161</name>
</gene>
<protein>
    <recommendedName>
        <fullName evidence="2">Glycoamylase-like domain-containing protein</fullName>
    </recommendedName>
</protein>
<dbReference type="AlphaFoldDB" id="A0A5S5DMP7"/>
<dbReference type="Pfam" id="PF10091">
    <property type="entry name" value="Glycoamylase"/>
    <property type="match status" value="1"/>
</dbReference>
<evidence type="ECO:0000259" key="2">
    <source>
        <dbReference type="Pfam" id="PF10091"/>
    </source>
</evidence>
<dbReference type="Gene3D" id="1.50.10.140">
    <property type="match status" value="1"/>
</dbReference>
<sequence>MMSNHHLKGKRKNMRLFLTYMALGLYAFSCTSPSGDSTQAINQRTEQSDDSLLSLVQKQTFQYFWEGAEPNSGLARERIHLDGDYPENDKNVVTIGGSGFGLMAILVGIHNEYISTEAGRNHIERSLTFLDSIQRFQGAWSHWYFGDTGKPKAFSKNDDGGDIVETAFMAQALICIREFYKDGSEADKKVAEMADKLWKGINWDFYRNGKDVLYWHWSPNHGWGMNHAIQGFDECMIAYILAASSPTHPIPASTYHEGWARGGAIRSTAEKYGIPTIVKHNAKEGEVGPLFWAHYSFLGLNPKGLSDQYANYEDVVTNHTKINIAYAEQNPKQFKGYGADKGWGWTASYSTNGYNAHHPDNDPTGVISPTAALSSMPYTPKESLAFMRYLTDSIGEKVWGRYGFYDAYSESENWFPQRYLAIDQGPIVVMIQNYKDAFIWNLFMQAPDVQAGLRKLGFQSTYLKN</sequence>